<keyword evidence="14" id="KW-1185">Reference proteome</keyword>
<keyword evidence="6" id="KW-0511">Multifunctional enzyme</keyword>
<feature type="domain" description="Penicillin-binding protein transpeptidase" evidence="11">
    <location>
        <begin position="393"/>
        <end position="654"/>
    </location>
</feature>
<proteinExistence type="predicted"/>
<reference evidence="13 14" key="1">
    <citation type="submission" date="2024-06" db="EMBL/GenBank/DDBJ databases">
        <title>The Natural Products Discovery Center: Release of the First 8490 Sequenced Strains for Exploring Actinobacteria Biosynthetic Diversity.</title>
        <authorList>
            <person name="Kalkreuter E."/>
            <person name="Kautsar S.A."/>
            <person name="Yang D."/>
            <person name="Bader C.D."/>
            <person name="Teijaro C.N."/>
            <person name="Fluegel L."/>
            <person name="Davis C.M."/>
            <person name="Simpson J.R."/>
            <person name="Lauterbach L."/>
            <person name="Steele A.D."/>
            <person name="Gui C."/>
            <person name="Meng S."/>
            <person name="Li G."/>
            <person name="Viehrig K."/>
            <person name="Ye F."/>
            <person name="Su P."/>
            <person name="Kiefer A.F."/>
            <person name="Nichols A."/>
            <person name="Cepeda A.J."/>
            <person name="Yan W."/>
            <person name="Fan B."/>
            <person name="Jiang Y."/>
            <person name="Adhikari A."/>
            <person name="Zheng C.-J."/>
            <person name="Schuster L."/>
            <person name="Cowan T.M."/>
            <person name="Smanski M.J."/>
            <person name="Chevrette M.G."/>
            <person name="De Carvalho L.P.S."/>
            <person name="Shen B."/>
        </authorList>
    </citation>
    <scope>NUCLEOTIDE SEQUENCE [LARGE SCALE GENOMIC DNA]</scope>
    <source>
        <strain evidence="13 14">NPDC038104</strain>
    </source>
</reference>
<dbReference type="PANTHER" id="PTHR32282">
    <property type="entry name" value="BINDING PROTEIN TRANSPEPTIDASE, PUTATIVE-RELATED"/>
    <property type="match status" value="1"/>
</dbReference>
<feature type="compositionally biased region" description="Low complexity" evidence="9">
    <location>
        <begin position="714"/>
        <end position="725"/>
    </location>
</feature>
<protein>
    <submittedName>
        <fullName evidence="13">Transglycosylase domain-containing protein</fullName>
    </submittedName>
</protein>
<dbReference type="RefSeq" id="WP_108955156.1">
    <property type="nucleotide sequence ID" value="NZ_BEVZ01000005.1"/>
</dbReference>
<dbReference type="InterPro" id="IPR050396">
    <property type="entry name" value="Glycosyltr_51/Transpeptidase"/>
</dbReference>
<sequence length="835" mass="87976">MKNDRRKKPVQGWRHPAAPAAPSGGAGGEPGAEGGSGDAPGPAAPGPAAPGRAAPGRAAPGRKGWRRALPTWRFTLLGMVAVILLCAGALTVGYYLVKIPRANALATMQSNVFLYADGSRLARDGDVNRESVRLSQVSSAARHAVLAAEDRDFYDGSGVDPQAMVRGAWNTVTGKGRQSGSTITQQYVKNYYLGQEQTLTRKAKEFFIAIKLDREKAKDDILEGYLNTSYFGRNTYGIQAAAQAYYGIDASELNAAQGAYLAALLNSPNAYDVDAYPENRKKALVRWRYVLDGMVKEGWLTPKQRASLEFPAPRPNRINTALSGQRGYVVNAVKAYLAEHDILDEAALDGGGYRIWTTLRKPAQDALVEAVEEEVLENLEPKAREADRNVRAGAAAIDPRTGKVVAMYGGTDYLKQYTNNATRRDFQVGSTFKPFVLAAALEQGARTQDGRPITPQTMYDGTSKRVVEGWPGARYTPENEDGQDYGEITVSEATDKSVNAVYAQMAVDVGPDRVHRTAVRLGLPERTPDLIASPSMALGTATASVLDMTQAYATLADHGRYRPYTLIEKITRNGSQTLSLPERESSQAVSRVAADTTTSVLRGVVSGGTATAALAAGRPAAGKTGTAEEDTAAWFAGFTPELAAVVAVMGQDPDTAAHKPLYGAMGLGRINGGGAPAEVWAAFVKDALKGRKATAFDLQVRTGSGNLKLPYAVPSDGASASPSGEPSEEGAFESEGDFEQDGSSEGGAEGAEGAEHGPQQGVEGAGGPDAEPGADGAGGGAVLPSPGREPQPGESASAEDAPVDGRPPGRPAPWPGEGPIPPPHGQFPWPPRFMS</sequence>
<evidence type="ECO:0000256" key="9">
    <source>
        <dbReference type="SAM" id="MobiDB-lite"/>
    </source>
</evidence>
<evidence type="ECO:0000313" key="14">
    <source>
        <dbReference type="Proteomes" id="UP001550850"/>
    </source>
</evidence>
<evidence type="ECO:0000256" key="6">
    <source>
        <dbReference type="ARBA" id="ARBA00023268"/>
    </source>
</evidence>
<feature type="compositionally biased region" description="Pro residues" evidence="9">
    <location>
        <begin position="808"/>
        <end position="835"/>
    </location>
</feature>
<gene>
    <name evidence="13" type="ORF">AB0E65_06360</name>
</gene>
<keyword evidence="4" id="KW-0808">Transferase</keyword>
<keyword evidence="5" id="KW-0378">Hydrolase</keyword>
<feature type="transmembrane region" description="Helical" evidence="10">
    <location>
        <begin position="72"/>
        <end position="97"/>
    </location>
</feature>
<evidence type="ECO:0000259" key="12">
    <source>
        <dbReference type="Pfam" id="PF00912"/>
    </source>
</evidence>
<dbReference type="InterPro" id="IPR036950">
    <property type="entry name" value="PBP_transglycosylase"/>
</dbReference>
<dbReference type="InterPro" id="IPR023346">
    <property type="entry name" value="Lysozyme-like_dom_sf"/>
</dbReference>
<evidence type="ECO:0000256" key="1">
    <source>
        <dbReference type="ARBA" id="ARBA00022645"/>
    </source>
</evidence>
<organism evidence="13 14">
    <name type="scientific">Streptomyces fragilis</name>
    <dbReference type="NCBI Taxonomy" id="67301"/>
    <lineage>
        <taxon>Bacteria</taxon>
        <taxon>Bacillati</taxon>
        <taxon>Actinomycetota</taxon>
        <taxon>Actinomycetes</taxon>
        <taxon>Kitasatosporales</taxon>
        <taxon>Streptomycetaceae</taxon>
        <taxon>Streptomyces</taxon>
    </lineage>
</organism>
<dbReference type="SUPFAM" id="SSF53955">
    <property type="entry name" value="Lysozyme-like"/>
    <property type="match status" value="1"/>
</dbReference>
<evidence type="ECO:0000313" key="13">
    <source>
        <dbReference type="EMBL" id="MEU3553836.1"/>
    </source>
</evidence>
<feature type="compositionally biased region" description="Gly residues" evidence="9">
    <location>
        <begin position="24"/>
        <end position="38"/>
    </location>
</feature>
<comment type="caution">
    <text evidence="13">The sequence shown here is derived from an EMBL/GenBank/DDBJ whole genome shotgun (WGS) entry which is preliminary data.</text>
</comment>
<evidence type="ECO:0000256" key="7">
    <source>
        <dbReference type="ARBA" id="ARBA00034000"/>
    </source>
</evidence>
<keyword evidence="2" id="KW-0645">Protease</keyword>
<evidence type="ECO:0000256" key="3">
    <source>
        <dbReference type="ARBA" id="ARBA00022676"/>
    </source>
</evidence>
<dbReference type="Gene3D" id="1.10.3810.10">
    <property type="entry name" value="Biosynthetic peptidoglycan transglycosylase-like"/>
    <property type="match status" value="1"/>
</dbReference>
<dbReference type="EMBL" id="JBEZUR010000006">
    <property type="protein sequence ID" value="MEU3553836.1"/>
    <property type="molecule type" value="Genomic_DNA"/>
</dbReference>
<dbReference type="PANTHER" id="PTHR32282:SF34">
    <property type="entry name" value="PENICILLIN-BINDING PROTEIN 1A"/>
    <property type="match status" value="1"/>
</dbReference>
<keyword evidence="10" id="KW-0472">Membrane</keyword>
<dbReference type="Gene3D" id="3.40.710.10">
    <property type="entry name" value="DD-peptidase/beta-lactamase superfamily"/>
    <property type="match status" value="1"/>
</dbReference>
<dbReference type="InterPro" id="IPR001460">
    <property type="entry name" value="PCN-bd_Tpept"/>
</dbReference>
<comment type="catalytic activity">
    <reaction evidence="8">
        <text>[GlcNAc-(1-&gt;4)-Mur2Ac(oyl-L-Ala-gamma-D-Glu-L-Lys-D-Ala-D-Ala)](n)-di-trans,octa-cis-undecaprenyl diphosphate + beta-D-GlcNAc-(1-&gt;4)-Mur2Ac(oyl-L-Ala-gamma-D-Glu-L-Lys-D-Ala-D-Ala)-di-trans,octa-cis-undecaprenyl diphosphate = [GlcNAc-(1-&gt;4)-Mur2Ac(oyl-L-Ala-gamma-D-Glu-L-Lys-D-Ala-D-Ala)](n+1)-di-trans,octa-cis-undecaprenyl diphosphate + di-trans,octa-cis-undecaprenyl diphosphate + H(+)</text>
        <dbReference type="Rhea" id="RHEA:23708"/>
        <dbReference type="Rhea" id="RHEA-COMP:9602"/>
        <dbReference type="Rhea" id="RHEA-COMP:9603"/>
        <dbReference type="ChEBI" id="CHEBI:15378"/>
        <dbReference type="ChEBI" id="CHEBI:58405"/>
        <dbReference type="ChEBI" id="CHEBI:60033"/>
        <dbReference type="ChEBI" id="CHEBI:78435"/>
        <dbReference type="EC" id="2.4.99.28"/>
    </reaction>
</comment>
<keyword evidence="10" id="KW-0812">Transmembrane</keyword>
<dbReference type="Proteomes" id="UP001550850">
    <property type="component" value="Unassembled WGS sequence"/>
</dbReference>
<feature type="domain" description="Glycosyl transferase family 51" evidence="12">
    <location>
        <begin position="126"/>
        <end position="294"/>
    </location>
</feature>
<dbReference type="SUPFAM" id="SSF56601">
    <property type="entry name" value="beta-lactamase/transpeptidase-like"/>
    <property type="match status" value="1"/>
</dbReference>
<keyword evidence="1" id="KW-0121">Carboxypeptidase</keyword>
<dbReference type="InterPro" id="IPR012338">
    <property type="entry name" value="Beta-lactam/transpept-like"/>
</dbReference>
<keyword evidence="3" id="KW-0328">Glycosyltransferase</keyword>
<evidence type="ECO:0000256" key="4">
    <source>
        <dbReference type="ARBA" id="ARBA00022679"/>
    </source>
</evidence>
<evidence type="ECO:0000256" key="2">
    <source>
        <dbReference type="ARBA" id="ARBA00022670"/>
    </source>
</evidence>
<evidence type="ECO:0000256" key="8">
    <source>
        <dbReference type="ARBA" id="ARBA00049902"/>
    </source>
</evidence>
<feature type="region of interest" description="Disordered" evidence="9">
    <location>
        <begin position="706"/>
        <end position="835"/>
    </location>
</feature>
<evidence type="ECO:0000259" key="11">
    <source>
        <dbReference type="Pfam" id="PF00905"/>
    </source>
</evidence>
<comment type="catalytic activity">
    <reaction evidence="7">
        <text>Preferential cleavage: (Ac)2-L-Lys-D-Ala-|-D-Ala. Also transpeptidation of peptidyl-alanyl moieties that are N-acyl substituents of D-alanine.</text>
        <dbReference type="EC" id="3.4.16.4"/>
    </reaction>
</comment>
<feature type="region of interest" description="Disordered" evidence="9">
    <location>
        <begin position="1"/>
        <end position="63"/>
    </location>
</feature>
<accession>A0ABV2YE71</accession>
<dbReference type="InterPro" id="IPR001264">
    <property type="entry name" value="Glyco_trans_51"/>
</dbReference>
<evidence type="ECO:0000256" key="10">
    <source>
        <dbReference type="SAM" id="Phobius"/>
    </source>
</evidence>
<name>A0ABV2YE71_9ACTN</name>
<feature type="compositionally biased region" description="Low complexity" evidence="9">
    <location>
        <begin position="49"/>
        <end position="61"/>
    </location>
</feature>
<dbReference type="Pfam" id="PF00905">
    <property type="entry name" value="Transpeptidase"/>
    <property type="match status" value="1"/>
</dbReference>
<feature type="compositionally biased region" description="Acidic residues" evidence="9">
    <location>
        <begin position="726"/>
        <end position="742"/>
    </location>
</feature>
<dbReference type="Pfam" id="PF00912">
    <property type="entry name" value="Transgly"/>
    <property type="match status" value="1"/>
</dbReference>
<evidence type="ECO:0000256" key="5">
    <source>
        <dbReference type="ARBA" id="ARBA00022801"/>
    </source>
</evidence>
<keyword evidence="10" id="KW-1133">Transmembrane helix</keyword>